<organism evidence="1">
    <name type="scientific">Arundo donax</name>
    <name type="common">Giant reed</name>
    <name type="synonym">Donax arundinaceus</name>
    <dbReference type="NCBI Taxonomy" id="35708"/>
    <lineage>
        <taxon>Eukaryota</taxon>
        <taxon>Viridiplantae</taxon>
        <taxon>Streptophyta</taxon>
        <taxon>Embryophyta</taxon>
        <taxon>Tracheophyta</taxon>
        <taxon>Spermatophyta</taxon>
        <taxon>Magnoliopsida</taxon>
        <taxon>Liliopsida</taxon>
        <taxon>Poales</taxon>
        <taxon>Poaceae</taxon>
        <taxon>PACMAD clade</taxon>
        <taxon>Arundinoideae</taxon>
        <taxon>Arundineae</taxon>
        <taxon>Arundo</taxon>
    </lineage>
</organism>
<reference evidence="1" key="2">
    <citation type="journal article" date="2015" name="Data Brief">
        <title>Shoot transcriptome of the giant reed, Arundo donax.</title>
        <authorList>
            <person name="Barrero R.A."/>
            <person name="Guerrero F.D."/>
            <person name="Moolhuijzen P."/>
            <person name="Goolsby J.A."/>
            <person name="Tidwell J."/>
            <person name="Bellgard S.E."/>
            <person name="Bellgard M.I."/>
        </authorList>
    </citation>
    <scope>NUCLEOTIDE SEQUENCE</scope>
    <source>
        <tissue evidence="1">Shoot tissue taken approximately 20 cm above the soil surface</tissue>
    </source>
</reference>
<dbReference type="AlphaFoldDB" id="A0A0A9HAY4"/>
<evidence type="ECO:0000313" key="1">
    <source>
        <dbReference type="EMBL" id="JAE32001.1"/>
    </source>
</evidence>
<name>A0A0A9HAY4_ARUDO</name>
<protein>
    <submittedName>
        <fullName evidence="1">Uncharacterized protein</fullName>
    </submittedName>
</protein>
<proteinExistence type="predicted"/>
<accession>A0A0A9HAY4</accession>
<reference evidence="1" key="1">
    <citation type="submission" date="2014-09" db="EMBL/GenBank/DDBJ databases">
        <authorList>
            <person name="Magalhaes I.L.F."/>
            <person name="Oliveira U."/>
            <person name="Santos F.R."/>
            <person name="Vidigal T.H.D.A."/>
            <person name="Brescovit A.D."/>
            <person name="Santos A.J."/>
        </authorList>
    </citation>
    <scope>NUCLEOTIDE SEQUENCE</scope>
    <source>
        <tissue evidence="1">Shoot tissue taken approximately 20 cm above the soil surface</tissue>
    </source>
</reference>
<dbReference type="EMBL" id="GBRH01165895">
    <property type="protein sequence ID" value="JAE32001.1"/>
    <property type="molecule type" value="Transcribed_RNA"/>
</dbReference>
<sequence length="38" mass="4576">MEIWLKLLRVIGGLYYSTWSYSLYSHMQYSPYQAVKSI</sequence>